<dbReference type="AlphaFoldDB" id="A0A1J9QRW4"/>
<dbReference type="OrthoDB" id="4188019at2759"/>
<accession>A0A1J9QRW4</accession>
<organism evidence="2 3">
    <name type="scientific">Blastomyces percursus</name>
    <dbReference type="NCBI Taxonomy" id="1658174"/>
    <lineage>
        <taxon>Eukaryota</taxon>
        <taxon>Fungi</taxon>
        <taxon>Dikarya</taxon>
        <taxon>Ascomycota</taxon>
        <taxon>Pezizomycotina</taxon>
        <taxon>Eurotiomycetes</taxon>
        <taxon>Eurotiomycetidae</taxon>
        <taxon>Onygenales</taxon>
        <taxon>Ajellomycetaceae</taxon>
        <taxon>Blastomyces</taxon>
    </lineage>
</organism>
<sequence>MCEPANTGADWRCSSPTTNSFQGIPDWDQYAQSIYQLGIKHGLCESNQSAAYPQPMTYPTHGYGSVPCHAGPRDVGDLSNSIMAQNYRYLQATQATQATQSSQTAQVHRVPQALQAIQAAQTTQATQAPEITSQPFLGHAQANMPTNRAVQTRFYSQHIIQPTSISAAKRGQVNSLVTMDAHEWNIYGNHFPYARPQLTAQSSDPQCTGGYPVYQPAPNNMHYGSRPWNVPMLEGGFAATYNGRIMDEPAPLKLLVEPVTTRFEPAGAISSLKRAAVSPPNAPRPRPAPNSTKLTNEHRVRKRRKRNDSPCKRFNPDLHFFNAEVSVPENEYAVSDGSPQVETDNKRQYGATAKLN</sequence>
<feature type="region of interest" description="Disordered" evidence="1">
    <location>
        <begin position="270"/>
        <end position="315"/>
    </location>
</feature>
<comment type="caution">
    <text evidence="2">The sequence shown here is derived from an EMBL/GenBank/DDBJ whole genome shotgun (WGS) entry which is preliminary data.</text>
</comment>
<reference evidence="2 3" key="1">
    <citation type="submission" date="2015-08" db="EMBL/GenBank/DDBJ databases">
        <title>Emmonsia species relationships and genome sequence.</title>
        <authorList>
            <person name="Cuomo C.A."/>
            <person name="Schwartz I.S."/>
            <person name="Kenyon C."/>
            <person name="De Hoog G.S."/>
            <person name="Govender N.P."/>
            <person name="Botha A."/>
            <person name="Moreno L."/>
            <person name="De Vries M."/>
            <person name="Munoz J.F."/>
            <person name="Stielow J.B."/>
        </authorList>
    </citation>
    <scope>NUCLEOTIDE SEQUENCE [LARGE SCALE GENOMIC DNA]</scope>
    <source>
        <strain evidence="2 3">EI222</strain>
    </source>
</reference>
<evidence type="ECO:0000313" key="3">
    <source>
        <dbReference type="Proteomes" id="UP000242791"/>
    </source>
</evidence>
<evidence type="ECO:0000256" key="1">
    <source>
        <dbReference type="SAM" id="MobiDB-lite"/>
    </source>
</evidence>
<dbReference type="Proteomes" id="UP000242791">
    <property type="component" value="Unassembled WGS sequence"/>
</dbReference>
<feature type="region of interest" description="Disordered" evidence="1">
    <location>
        <begin position="332"/>
        <end position="356"/>
    </location>
</feature>
<gene>
    <name evidence="2" type="ORF">ACJ73_08702</name>
</gene>
<keyword evidence="3" id="KW-1185">Reference proteome</keyword>
<evidence type="ECO:0000313" key="2">
    <source>
        <dbReference type="EMBL" id="OJD18628.1"/>
    </source>
</evidence>
<protein>
    <submittedName>
        <fullName evidence="2">Uncharacterized protein</fullName>
    </submittedName>
</protein>
<name>A0A1J9QRW4_9EURO</name>
<dbReference type="VEuPathDB" id="FungiDB:ACJ73_08702"/>
<proteinExistence type="predicted"/>
<dbReference type="EMBL" id="LGTZ01002145">
    <property type="protein sequence ID" value="OJD18628.1"/>
    <property type="molecule type" value="Genomic_DNA"/>
</dbReference>